<dbReference type="OrthoDB" id="407298at2759"/>
<dbReference type="InterPro" id="IPR036851">
    <property type="entry name" value="Chloroperoxidase-like_sf"/>
</dbReference>
<evidence type="ECO:0000313" key="2">
    <source>
        <dbReference type="Proteomes" id="UP000562929"/>
    </source>
</evidence>
<gene>
    <name evidence="1" type="ORF">GQ602_006309</name>
</gene>
<dbReference type="Gene3D" id="1.10.489.10">
    <property type="entry name" value="Chloroperoxidase-like"/>
    <property type="match status" value="1"/>
</dbReference>
<dbReference type="AlphaFoldDB" id="A0A8H4VBP2"/>
<keyword evidence="2" id="KW-1185">Reference proteome</keyword>
<name>A0A8H4VBP2_9HYPO</name>
<reference evidence="1 2" key="1">
    <citation type="journal article" date="2020" name="G3 (Bethesda)">
        <title>Genetic Underpinnings of Host Manipulation by Ophiocordyceps as Revealed by Comparative Transcriptomics.</title>
        <authorList>
            <person name="Will I."/>
            <person name="Das B."/>
            <person name="Trinh T."/>
            <person name="Brachmann A."/>
            <person name="Ohm R.A."/>
            <person name="de Bekker C."/>
        </authorList>
    </citation>
    <scope>NUCLEOTIDE SEQUENCE [LARGE SCALE GENOMIC DNA]</scope>
    <source>
        <strain evidence="1 2">EC05</strain>
    </source>
</reference>
<evidence type="ECO:0000313" key="1">
    <source>
        <dbReference type="EMBL" id="KAF4583165.1"/>
    </source>
</evidence>
<organism evidence="1 2">
    <name type="scientific">Ophiocordyceps camponoti-floridani</name>
    <dbReference type="NCBI Taxonomy" id="2030778"/>
    <lineage>
        <taxon>Eukaryota</taxon>
        <taxon>Fungi</taxon>
        <taxon>Dikarya</taxon>
        <taxon>Ascomycota</taxon>
        <taxon>Pezizomycotina</taxon>
        <taxon>Sordariomycetes</taxon>
        <taxon>Hypocreomycetidae</taxon>
        <taxon>Hypocreales</taxon>
        <taxon>Ophiocordycipitaceae</taxon>
        <taxon>Ophiocordyceps</taxon>
    </lineage>
</organism>
<dbReference type="Proteomes" id="UP000562929">
    <property type="component" value="Unassembled WGS sequence"/>
</dbReference>
<accession>A0A8H4VBP2</accession>
<keyword evidence="1" id="KW-0575">Peroxidase</keyword>
<dbReference type="GO" id="GO:0004601">
    <property type="term" value="F:peroxidase activity"/>
    <property type="evidence" value="ECO:0007669"/>
    <property type="project" value="UniProtKB-KW"/>
</dbReference>
<protein>
    <submittedName>
        <fullName evidence="1">Dothistromin biosynthesis peroxidase</fullName>
    </submittedName>
</protein>
<proteinExistence type="predicted"/>
<sequence>MPVGYVFIPRLFSNHSADFPQGYLDAGTLKSFYAVSGEAGNLTYEAGHERIPHHWYRRHPLDEYDRTMLGRDVAELLRRSGRFGVMGGNTGEVDSFAALNVSAFTRGVFTRETLAVGVNAACLPLRVLHEVVRGKLGEYFEDPEKPYALLTGVYGLDELGCARLKGGLDFSALDEFPGAKLM</sequence>
<keyword evidence="1" id="KW-0560">Oxidoreductase</keyword>
<dbReference type="EMBL" id="JAACLJ010000007">
    <property type="protein sequence ID" value="KAF4583165.1"/>
    <property type="molecule type" value="Genomic_DNA"/>
</dbReference>
<comment type="caution">
    <text evidence="1">The sequence shown here is derived from an EMBL/GenBank/DDBJ whole genome shotgun (WGS) entry which is preliminary data.</text>
</comment>